<dbReference type="AlphaFoldDB" id="A0A8J8M955"/>
<sequence length="461" mass="54355">MKSFLGRKTELQKLSSEYKRESSFVVMYGRCRVGKTTLIKEFIKDKKALYFLSTSELEINNRNRFIKSIADFTGMPYLKNSNFDNWYDIFEIIVNYQPEEKKIIVIDEFQYLVNANPSFTSIFQRIWDDILKDNNIMVILCGSYISMMTTQVLHYSSPLYGRRTCQMKLKPLKFTEIKEGFRNLRFNELVSLYAVTGGVPKYLEFFDNNLGFFENIKNEILDKNGFLYEEPTFLLQKEVRETMTYFSMIQTIADNNHKLSKIASALEVPATKLTPYIKTLMDLSLVEKRIPVTEKNPSKSKKGLYYIEDNFIEFWFRFVYPYKSELEMENIQYVVDKIKNNLIDNHVSFVYEDICREQFVNQSSELGFIISKIGSYWDSKVEIDIVAIDNDNKKLIVGECKYLNKPMKDSVFYNLIEKADSIKGYDDYDKVYVLFSLNGFEDRIMNINNTRNDLILFDNNK</sequence>
<feature type="domain" description="ATPase" evidence="1">
    <location>
        <begin position="4"/>
        <end position="204"/>
    </location>
</feature>
<feature type="domain" description="DUF234" evidence="2">
    <location>
        <begin position="315"/>
        <end position="404"/>
    </location>
</feature>
<dbReference type="Proteomes" id="UP000677305">
    <property type="component" value="Chromosome"/>
</dbReference>
<dbReference type="InterPro" id="IPR004256">
    <property type="entry name" value="DUF234"/>
</dbReference>
<dbReference type="GO" id="GO:0005524">
    <property type="term" value="F:ATP binding"/>
    <property type="evidence" value="ECO:0007669"/>
    <property type="project" value="UniProtKB-KW"/>
</dbReference>
<dbReference type="InterPro" id="IPR027417">
    <property type="entry name" value="P-loop_NTPase"/>
</dbReference>
<keyword evidence="3" id="KW-0067">ATP-binding</keyword>
<dbReference type="InterPro" id="IPR011579">
    <property type="entry name" value="ATPase_dom"/>
</dbReference>
<protein>
    <submittedName>
        <fullName evidence="3">ATP-binding protein</fullName>
    </submittedName>
</protein>
<dbReference type="RefSeq" id="WP_212692643.1">
    <property type="nucleotide sequence ID" value="NZ_CP058561.1"/>
</dbReference>
<evidence type="ECO:0000259" key="1">
    <source>
        <dbReference type="Pfam" id="PF01637"/>
    </source>
</evidence>
<dbReference type="PANTHER" id="PTHR34704">
    <property type="entry name" value="ATPASE"/>
    <property type="match status" value="1"/>
</dbReference>
<dbReference type="SUPFAM" id="SSF52540">
    <property type="entry name" value="P-loop containing nucleoside triphosphate hydrolases"/>
    <property type="match status" value="1"/>
</dbReference>
<keyword evidence="4" id="KW-1185">Reference proteome</keyword>
<organism evidence="3 4">
    <name type="scientific">Vallitalea guaymasensis</name>
    <dbReference type="NCBI Taxonomy" id="1185412"/>
    <lineage>
        <taxon>Bacteria</taxon>
        <taxon>Bacillati</taxon>
        <taxon>Bacillota</taxon>
        <taxon>Clostridia</taxon>
        <taxon>Lachnospirales</taxon>
        <taxon>Vallitaleaceae</taxon>
        <taxon>Vallitalea</taxon>
    </lineage>
</organism>
<dbReference type="Pfam" id="PF01637">
    <property type="entry name" value="ATPase_2"/>
    <property type="match status" value="1"/>
</dbReference>
<proteinExistence type="predicted"/>
<evidence type="ECO:0000259" key="2">
    <source>
        <dbReference type="Pfam" id="PF03008"/>
    </source>
</evidence>
<dbReference type="EMBL" id="CP058561">
    <property type="protein sequence ID" value="QUH28415.1"/>
    <property type="molecule type" value="Genomic_DNA"/>
</dbReference>
<dbReference type="InterPro" id="IPR011335">
    <property type="entry name" value="Restrct_endonuc-II-like"/>
</dbReference>
<accession>A0A8J8M955</accession>
<evidence type="ECO:0000313" key="3">
    <source>
        <dbReference type="EMBL" id="QUH28415.1"/>
    </source>
</evidence>
<dbReference type="PANTHER" id="PTHR34704:SF1">
    <property type="entry name" value="ATPASE"/>
    <property type="match status" value="1"/>
</dbReference>
<dbReference type="Gene3D" id="3.40.50.300">
    <property type="entry name" value="P-loop containing nucleotide triphosphate hydrolases"/>
    <property type="match status" value="1"/>
</dbReference>
<keyword evidence="3" id="KW-0547">Nucleotide-binding</keyword>
<dbReference type="Pfam" id="PF03008">
    <property type="entry name" value="DUF234"/>
    <property type="match status" value="1"/>
</dbReference>
<dbReference type="KEGG" id="vgu:HYG85_05560"/>
<reference evidence="3 4" key="1">
    <citation type="submission" date="2020-07" db="EMBL/GenBank/DDBJ databases">
        <title>Vallitalea guaymasensis genome.</title>
        <authorList>
            <person name="Postec A."/>
        </authorList>
    </citation>
    <scope>NUCLEOTIDE SEQUENCE [LARGE SCALE GENOMIC DNA]</scope>
    <source>
        <strain evidence="3 4">Ra1766G1</strain>
    </source>
</reference>
<gene>
    <name evidence="3" type="ORF">HYG85_05560</name>
</gene>
<dbReference type="SUPFAM" id="SSF52980">
    <property type="entry name" value="Restriction endonuclease-like"/>
    <property type="match status" value="1"/>
</dbReference>
<name>A0A8J8M955_9FIRM</name>
<evidence type="ECO:0000313" key="4">
    <source>
        <dbReference type="Proteomes" id="UP000677305"/>
    </source>
</evidence>